<evidence type="ECO:0000313" key="10">
    <source>
        <dbReference type="EMBL" id="MXP28524.1"/>
    </source>
</evidence>
<keyword evidence="3" id="KW-0479">Metal-binding</keyword>
<dbReference type="PROSITE" id="PS00082">
    <property type="entry name" value="EXTRADIOL_DIOXYGENAS"/>
    <property type="match status" value="1"/>
</dbReference>
<dbReference type="InterPro" id="IPR000486">
    <property type="entry name" value="Xdiol_ring_cleave_dOase_1/2"/>
</dbReference>
<dbReference type="OrthoDB" id="9803142at2"/>
<dbReference type="InterPro" id="IPR029068">
    <property type="entry name" value="Glyas_Bleomycin-R_OHBP_Dase"/>
</dbReference>
<evidence type="ECO:0000256" key="8">
    <source>
        <dbReference type="RuleBase" id="RU000683"/>
    </source>
</evidence>
<comment type="similarity">
    <text evidence="2 8">Belongs to the extradiol ring-cleavage dioxygenase family.</text>
</comment>
<dbReference type="Gene3D" id="3.10.180.10">
    <property type="entry name" value="2,3-Dihydroxybiphenyl 1,2-Dioxygenase, domain 1"/>
    <property type="match status" value="1"/>
</dbReference>
<dbReference type="GO" id="GO:0008198">
    <property type="term" value="F:ferrous iron binding"/>
    <property type="evidence" value="ECO:0007669"/>
    <property type="project" value="InterPro"/>
</dbReference>
<proteinExistence type="inferred from homology"/>
<evidence type="ECO:0000256" key="1">
    <source>
        <dbReference type="ARBA" id="ARBA00001954"/>
    </source>
</evidence>
<evidence type="ECO:0000256" key="3">
    <source>
        <dbReference type="ARBA" id="ARBA00022723"/>
    </source>
</evidence>
<evidence type="ECO:0000256" key="5">
    <source>
        <dbReference type="ARBA" id="ARBA00022964"/>
    </source>
</evidence>
<keyword evidence="5 8" id="KW-0223">Dioxygenase</keyword>
<evidence type="ECO:0000256" key="7">
    <source>
        <dbReference type="ARBA" id="ARBA00023004"/>
    </source>
</evidence>
<reference evidence="10 11" key="1">
    <citation type="submission" date="2019-12" db="EMBL/GenBank/DDBJ databases">
        <title>Genomic-based taxomic classification of the family Erythrobacteraceae.</title>
        <authorList>
            <person name="Xu L."/>
        </authorList>
    </citation>
    <scope>NUCLEOTIDE SEQUENCE [LARGE SCALE GENOMIC DNA]</scope>
    <source>
        <strain evidence="10 11">KEMB 9005-328</strain>
    </source>
</reference>
<protein>
    <submittedName>
        <fullName evidence="10">VOC family protein</fullName>
    </submittedName>
</protein>
<gene>
    <name evidence="10" type="ORF">GRI58_06775</name>
</gene>
<evidence type="ECO:0000256" key="4">
    <source>
        <dbReference type="ARBA" id="ARBA00022797"/>
    </source>
</evidence>
<keyword evidence="11" id="KW-1185">Reference proteome</keyword>
<dbReference type="Pfam" id="PF00903">
    <property type="entry name" value="Glyoxalase"/>
    <property type="match status" value="1"/>
</dbReference>
<accession>A0A845AFW1</accession>
<keyword evidence="6 8" id="KW-0560">Oxidoreductase</keyword>
<organism evidence="10 11">
    <name type="scientific">Qipengyuania algicida</name>
    <dbReference type="NCBI Taxonomy" id="1836209"/>
    <lineage>
        <taxon>Bacteria</taxon>
        <taxon>Pseudomonadati</taxon>
        <taxon>Pseudomonadota</taxon>
        <taxon>Alphaproteobacteria</taxon>
        <taxon>Sphingomonadales</taxon>
        <taxon>Erythrobacteraceae</taxon>
        <taxon>Qipengyuania</taxon>
    </lineage>
</organism>
<dbReference type="CDD" id="cd06587">
    <property type="entry name" value="VOC"/>
    <property type="match status" value="1"/>
</dbReference>
<dbReference type="InterPro" id="IPR037523">
    <property type="entry name" value="VOC_core"/>
</dbReference>
<dbReference type="EMBL" id="WTYA01000004">
    <property type="protein sequence ID" value="MXP28524.1"/>
    <property type="molecule type" value="Genomic_DNA"/>
</dbReference>
<keyword evidence="4 8" id="KW-0058">Aromatic hydrocarbons catabolism</keyword>
<dbReference type="SUPFAM" id="SSF54593">
    <property type="entry name" value="Glyoxalase/Bleomycin resistance protein/Dihydroxybiphenyl dioxygenase"/>
    <property type="match status" value="1"/>
</dbReference>
<evidence type="ECO:0000256" key="6">
    <source>
        <dbReference type="ARBA" id="ARBA00023002"/>
    </source>
</evidence>
<name>A0A845AFW1_9SPHN</name>
<keyword evidence="7 8" id="KW-0408">Iron</keyword>
<evidence type="ECO:0000259" key="9">
    <source>
        <dbReference type="PROSITE" id="PS51819"/>
    </source>
</evidence>
<dbReference type="RefSeq" id="WP_160752819.1">
    <property type="nucleotide sequence ID" value="NZ_WTYA01000004.1"/>
</dbReference>
<evidence type="ECO:0000256" key="2">
    <source>
        <dbReference type="ARBA" id="ARBA00008784"/>
    </source>
</evidence>
<dbReference type="InterPro" id="IPR004360">
    <property type="entry name" value="Glyas_Fos-R_dOase_dom"/>
</dbReference>
<dbReference type="AlphaFoldDB" id="A0A845AFW1"/>
<evidence type="ECO:0000313" key="11">
    <source>
        <dbReference type="Proteomes" id="UP000439780"/>
    </source>
</evidence>
<comment type="caution">
    <text evidence="10">The sequence shown here is derived from an EMBL/GenBank/DDBJ whole genome shotgun (WGS) entry which is preliminary data.</text>
</comment>
<sequence>MSDASTSPHPVKLGGVHHAAYRCKDAKETVEWYGRVLGMDYTTAFAEDHVPSTGEYDPYMHVFLDAGNNNILAFFELPNQKDMGRDENTPAWVQHLAFRVGSEEELLAAKKHIESEGIDVLGPTHHGIFKSIYFFDPNGHRVELATDIGTEDQYAELKRVAAPMLDEWSQTKKAPQHAAWLHEIARKENAAKASD</sequence>
<dbReference type="InterPro" id="IPR050383">
    <property type="entry name" value="GlyoxalaseI/FosfomycinResist"/>
</dbReference>
<dbReference type="GO" id="GO:0051213">
    <property type="term" value="F:dioxygenase activity"/>
    <property type="evidence" value="ECO:0007669"/>
    <property type="project" value="UniProtKB-KW"/>
</dbReference>
<dbReference type="PANTHER" id="PTHR21366">
    <property type="entry name" value="GLYOXALASE FAMILY PROTEIN"/>
    <property type="match status" value="1"/>
</dbReference>
<dbReference type="PROSITE" id="PS51819">
    <property type="entry name" value="VOC"/>
    <property type="match status" value="1"/>
</dbReference>
<dbReference type="PANTHER" id="PTHR21366:SF30">
    <property type="entry name" value="BLL2330 PROTEIN"/>
    <property type="match status" value="1"/>
</dbReference>
<feature type="domain" description="VOC" evidence="9">
    <location>
        <begin position="15"/>
        <end position="147"/>
    </location>
</feature>
<dbReference type="Proteomes" id="UP000439780">
    <property type="component" value="Unassembled WGS sequence"/>
</dbReference>
<comment type="cofactor">
    <cofactor evidence="1 8">
        <name>Fe(2+)</name>
        <dbReference type="ChEBI" id="CHEBI:29033"/>
    </cofactor>
</comment>